<gene>
    <name evidence="10" type="ORF">E2488_03115</name>
</gene>
<keyword evidence="5 8" id="KW-0812">Transmembrane</keyword>
<evidence type="ECO:0000256" key="1">
    <source>
        <dbReference type="ARBA" id="ARBA00004651"/>
    </source>
</evidence>
<feature type="domain" description="ArnT-like N-terminal" evidence="9">
    <location>
        <begin position="62"/>
        <end position="236"/>
    </location>
</feature>
<dbReference type="InterPro" id="IPR050297">
    <property type="entry name" value="LipidA_mod_glycosyltrf_83"/>
</dbReference>
<evidence type="ECO:0000256" key="3">
    <source>
        <dbReference type="ARBA" id="ARBA00022676"/>
    </source>
</evidence>
<feature type="transmembrane region" description="Helical" evidence="8">
    <location>
        <begin position="209"/>
        <end position="229"/>
    </location>
</feature>
<dbReference type="InterPro" id="IPR003342">
    <property type="entry name" value="ArnT-like_N"/>
</dbReference>
<protein>
    <submittedName>
        <fullName evidence="10">Phospholipid carrier-dependent glycosyltransferase</fullName>
    </submittedName>
</protein>
<keyword evidence="3" id="KW-0328">Glycosyltransferase</keyword>
<dbReference type="PANTHER" id="PTHR33908">
    <property type="entry name" value="MANNOSYLTRANSFERASE YKCB-RELATED"/>
    <property type="match status" value="1"/>
</dbReference>
<dbReference type="Pfam" id="PF02366">
    <property type="entry name" value="PMT"/>
    <property type="match status" value="1"/>
</dbReference>
<dbReference type="EMBL" id="SNQI01000001">
    <property type="protein sequence ID" value="TEW76852.1"/>
    <property type="molecule type" value="Genomic_DNA"/>
</dbReference>
<evidence type="ECO:0000313" key="11">
    <source>
        <dbReference type="Proteomes" id="UP000298517"/>
    </source>
</evidence>
<keyword evidence="2" id="KW-1003">Cell membrane</keyword>
<evidence type="ECO:0000256" key="7">
    <source>
        <dbReference type="ARBA" id="ARBA00023136"/>
    </source>
</evidence>
<dbReference type="RefSeq" id="WP_134246862.1">
    <property type="nucleotide sequence ID" value="NZ_SNQI01000001.1"/>
</dbReference>
<proteinExistence type="predicted"/>
<evidence type="ECO:0000256" key="4">
    <source>
        <dbReference type="ARBA" id="ARBA00022679"/>
    </source>
</evidence>
<evidence type="ECO:0000256" key="5">
    <source>
        <dbReference type="ARBA" id="ARBA00022692"/>
    </source>
</evidence>
<keyword evidence="4 10" id="KW-0808">Transferase</keyword>
<evidence type="ECO:0000256" key="2">
    <source>
        <dbReference type="ARBA" id="ARBA00022475"/>
    </source>
</evidence>
<dbReference type="OrthoDB" id="8353433at2"/>
<sequence length="541" mass="62804">MIKTIEKYPIATLSIVIVLMLLIHLDVPNVTIMEARNFITAREMVQDNNWLLTTMNDEARYQKPPLPTWLTAISGLIFGMKSLFVLRLPAALMVLFLGIFSYYFSLKLELSKKHSFQNSLILITSFYVFGIINEAPWDIFAHGFMFAGLYNLYQFFEAEQSKWKQAILASIFIGFSIMSKGPVSLFAVFLPFLISYGIVFKFKNFKPKIIPFVLCVILFLAIGSWWFLYVRIVDTQAFLEIATKETGNWSSYNVKPFYYYWSFFTQSGLWTIPAFISLLYPYLIKRVQNKKVYKFTFWWTIIAVILLSSIPEKKARYLMPVLIPLALNTGFYIQYLMQKFPLLTSKKETIPVYFNFGLIAVTAIALPFGLYIILKDNFNTYMLNYILTSIASLIIGVLILKFLVTKKFKIVFYLTVLFMVSIFLFGLPISKSINKNEDFKAINTLHSIENQHNINTYSIGAITPELLWDYNGFLKDIYKNEQLNIPSEANFGILIMNEDVKKITTQLSENYILKLTETYNLNVGSKNKERLIRQFYLVSKK</sequence>
<dbReference type="GO" id="GO:0000030">
    <property type="term" value="F:mannosyltransferase activity"/>
    <property type="evidence" value="ECO:0007669"/>
    <property type="project" value="InterPro"/>
</dbReference>
<organism evidence="10 11">
    <name type="scientific">Gramella jeungdoensis</name>
    <dbReference type="NCBI Taxonomy" id="708091"/>
    <lineage>
        <taxon>Bacteria</taxon>
        <taxon>Pseudomonadati</taxon>
        <taxon>Bacteroidota</taxon>
        <taxon>Flavobacteriia</taxon>
        <taxon>Flavobacteriales</taxon>
        <taxon>Flavobacteriaceae</taxon>
        <taxon>Christiangramia</taxon>
    </lineage>
</organism>
<dbReference type="AlphaFoldDB" id="A0A4Y8AY17"/>
<name>A0A4Y8AY17_9FLAO</name>
<dbReference type="GO" id="GO:0006493">
    <property type="term" value="P:protein O-linked glycosylation"/>
    <property type="evidence" value="ECO:0007669"/>
    <property type="project" value="InterPro"/>
</dbReference>
<evidence type="ECO:0000256" key="8">
    <source>
        <dbReference type="SAM" id="Phobius"/>
    </source>
</evidence>
<feature type="transmembrane region" description="Helical" evidence="8">
    <location>
        <begin position="292"/>
        <end position="311"/>
    </location>
</feature>
<feature type="transmembrane region" description="Helical" evidence="8">
    <location>
        <begin position="258"/>
        <end position="280"/>
    </location>
</feature>
<feature type="transmembrane region" description="Helical" evidence="8">
    <location>
        <begin position="410"/>
        <end position="429"/>
    </location>
</feature>
<keyword evidence="6 8" id="KW-1133">Transmembrane helix</keyword>
<evidence type="ECO:0000313" key="10">
    <source>
        <dbReference type="EMBL" id="TEW76852.1"/>
    </source>
</evidence>
<keyword evidence="11" id="KW-1185">Reference proteome</keyword>
<dbReference type="GO" id="GO:0005886">
    <property type="term" value="C:plasma membrane"/>
    <property type="evidence" value="ECO:0007669"/>
    <property type="project" value="UniProtKB-SubCell"/>
</dbReference>
<feature type="transmembrane region" description="Helical" evidence="8">
    <location>
        <begin position="7"/>
        <end position="25"/>
    </location>
</feature>
<feature type="transmembrane region" description="Helical" evidence="8">
    <location>
        <begin position="317"/>
        <end position="337"/>
    </location>
</feature>
<dbReference type="GO" id="GO:0010041">
    <property type="term" value="P:response to iron(III) ion"/>
    <property type="evidence" value="ECO:0007669"/>
    <property type="project" value="TreeGrafter"/>
</dbReference>
<dbReference type="GO" id="GO:0009103">
    <property type="term" value="P:lipopolysaccharide biosynthetic process"/>
    <property type="evidence" value="ECO:0007669"/>
    <property type="project" value="UniProtKB-ARBA"/>
</dbReference>
<feature type="transmembrane region" description="Helical" evidence="8">
    <location>
        <begin position="116"/>
        <end position="133"/>
    </location>
</feature>
<accession>A0A4Y8AY17</accession>
<comment type="caution">
    <text evidence="10">The sequence shown here is derived from an EMBL/GenBank/DDBJ whole genome shotgun (WGS) entry which is preliminary data.</text>
</comment>
<dbReference type="Proteomes" id="UP000298517">
    <property type="component" value="Unassembled WGS sequence"/>
</dbReference>
<feature type="transmembrane region" description="Helical" evidence="8">
    <location>
        <begin position="349"/>
        <end position="373"/>
    </location>
</feature>
<evidence type="ECO:0000256" key="6">
    <source>
        <dbReference type="ARBA" id="ARBA00022989"/>
    </source>
</evidence>
<feature type="transmembrane region" description="Helical" evidence="8">
    <location>
        <begin position="385"/>
        <end position="403"/>
    </location>
</feature>
<feature type="transmembrane region" description="Helical" evidence="8">
    <location>
        <begin position="84"/>
        <end position="104"/>
    </location>
</feature>
<reference evidence="10 11" key="1">
    <citation type="journal article" date="2011" name="J. Microbiol.">
        <title>Gramella jeungdoensis sp. nov., isolated from a solar saltern in Korea.</title>
        <authorList>
            <person name="Joung Y."/>
            <person name="Kim H."/>
            <person name="Jang T."/>
            <person name="Ahn T.S."/>
            <person name="Joh K."/>
        </authorList>
    </citation>
    <scope>NUCLEOTIDE SEQUENCE [LARGE SCALE GENOMIC DNA]</scope>
    <source>
        <strain evidence="10 11">KCTC 23123</strain>
    </source>
</reference>
<dbReference type="PANTHER" id="PTHR33908:SF3">
    <property type="entry name" value="UNDECAPRENYL PHOSPHATE-ALPHA-4-AMINO-4-DEOXY-L-ARABINOSE ARABINOSYL TRANSFERASE"/>
    <property type="match status" value="1"/>
</dbReference>
<keyword evidence="7 8" id="KW-0472">Membrane</keyword>
<evidence type="ECO:0000259" key="9">
    <source>
        <dbReference type="Pfam" id="PF02366"/>
    </source>
</evidence>
<comment type="subcellular location">
    <subcellularLocation>
        <location evidence="1">Cell membrane</location>
        <topology evidence="1">Multi-pass membrane protein</topology>
    </subcellularLocation>
</comment>
<dbReference type="GO" id="GO:0016763">
    <property type="term" value="F:pentosyltransferase activity"/>
    <property type="evidence" value="ECO:0007669"/>
    <property type="project" value="TreeGrafter"/>
</dbReference>